<comment type="caution">
    <text evidence="4">The sequence shown here is derived from an EMBL/GenBank/DDBJ whole genome shotgun (WGS) entry which is preliminary data.</text>
</comment>
<proteinExistence type="inferred from homology"/>
<dbReference type="EMBL" id="RBWY01000001">
    <property type="protein sequence ID" value="RKS87146.1"/>
    <property type="molecule type" value="Genomic_DNA"/>
</dbReference>
<reference evidence="4 5" key="1">
    <citation type="submission" date="2018-10" db="EMBL/GenBank/DDBJ databases">
        <title>Genomic Encyclopedia of Type Strains, Phase IV (KMG-IV): sequencing the most valuable type-strain genomes for metagenomic binning, comparative biology and taxonomic classification.</title>
        <authorList>
            <person name="Goeker M."/>
        </authorList>
    </citation>
    <scope>NUCLEOTIDE SEQUENCE [LARGE SCALE GENOMIC DNA]</scope>
    <source>
        <strain evidence="4 5">DSM 22228</strain>
    </source>
</reference>
<organism evidence="4 5">
    <name type="scientific">Orbus hercynius</name>
    <dbReference type="NCBI Taxonomy" id="593135"/>
    <lineage>
        <taxon>Bacteria</taxon>
        <taxon>Pseudomonadati</taxon>
        <taxon>Pseudomonadota</taxon>
        <taxon>Gammaproteobacteria</taxon>
        <taxon>Orbales</taxon>
        <taxon>Orbaceae</taxon>
        <taxon>Orbus</taxon>
    </lineage>
</organism>
<dbReference type="SUPFAM" id="SSF51735">
    <property type="entry name" value="NAD(P)-binding Rossmann-fold domains"/>
    <property type="match status" value="1"/>
</dbReference>
<keyword evidence="2" id="KW-0560">Oxidoreductase</keyword>
<dbReference type="PROSITE" id="PS00061">
    <property type="entry name" value="ADH_SHORT"/>
    <property type="match status" value="1"/>
</dbReference>
<dbReference type="InterPro" id="IPR002347">
    <property type="entry name" value="SDR_fam"/>
</dbReference>
<evidence type="ECO:0000313" key="4">
    <source>
        <dbReference type="EMBL" id="RKS87146.1"/>
    </source>
</evidence>
<evidence type="ECO:0000256" key="2">
    <source>
        <dbReference type="ARBA" id="ARBA00023002"/>
    </source>
</evidence>
<dbReference type="Gene3D" id="3.40.50.720">
    <property type="entry name" value="NAD(P)-binding Rossmann-like Domain"/>
    <property type="match status" value="1"/>
</dbReference>
<evidence type="ECO:0000256" key="3">
    <source>
        <dbReference type="ARBA" id="ARBA00067437"/>
    </source>
</evidence>
<name>A0A495RJ12_9GAMM</name>
<evidence type="ECO:0000313" key="5">
    <source>
        <dbReference type="Proteomes" id="UP000278542"/>
    </source>
</evidence>
<dbReference type="PANTHER" id="PTHR48107">
    <property type="entry name" value="NADPH-DEPENDENT ALDEHYDE REDUCTASE-LIKE PROTEIN, CHLOROPLASTIC-RELATED"/>
    <property type="match status" value="1"/>
</dbReference>
<dbReference type="GO" id="GO:0016614">
    <property type="term" value="F:oxidoreductase activity, acting on CH-OH group of donors"/>
    <property type="evidence" value="ECO:0007669"/>
    <property type="project" value="UniProtKB-ARBA"/>
</dbReference>
<comment type="similarity">
    <text evidence="1">Belongs to the short-chain dehydrogenases/reductases (SDR) family.</text>
</comment>
<sequence length="299" mass="31830">MSSKNIYEMQDPQTQFFHDKFPKQPQSPPGIQSEMQPIPDCGETSYRGSNKLAGRKALVTGGDSGIGRAAAIAYAREGADVAINYLPAEESDAKEVAKIIEAEGRKAVLIPGDLSDESFNKIMVETAHQKLGGLDILALVAGKQQAVDDILNLTTEQISKTFAINVFSLFWTVKAALPYLPKGATIITTSSIQAYQPSSILLDYASTKSAIIAFSRALAKQISSKGIRVNTIAPGPVWTPLQVCGGQPQAAIPEFGMSTPLARCGQPVELSSLYVYLASQESSYITAEVFGVTGGAHCA</sequence>
<dbReference type="AlphaFoldDB" id="A0A495RJ12"/>
<dbReference type="PRINTS" id="PR00081">
    <property type="entry name" value="GDHRDH"/>
</dbReference>
<accession>A0A495RJ12</accession>
<dbReference type="InterPro" id="IPR036291">
    <property type="entry name" value="NAD(P)-bd_dom_sf"/>
</dbReference>
<dbReference type="RefSeq" id="WP_121144061.1">
    <property type="nucleotide sequence ID" value="NZ_RBWY01000001.1"/>
</dbReference>
<keyword evidence="5" id="KW-1185">Reference proteome</keyword>
<evidence type="ECO:0000256" key="1">
    <source>
        <dbReference type="ARBA" id="ARBA00006484"/>
    </source>
</evidence>
<protein>
    <recommendedName>
        <fullName evidence="3">Uncharacterized oxidoreductase YghA</fullName>
    </recommendedName>
</protein>
<dbReference type="OrthoDB" id="9809287at2"/>
<gene>
    <name evidence="4" type="ORF">DES39_0361</name>
</gene>
<dbReference type="FunFam" id="3.40.50.720:FF:000097">
    <property type="entry name" value="SDR family oxidoreductase"/>
    <property type="match status" value="1"/>
</dbReference>
<dbReference type="InterPro" id="IPR020904">
    <property type="entry name" value="Sc_DH/Rdtase_CS"/>
</dbReference>
<dbReference type="Pfam" id="PF13561">
    <property type="entry name" value="adh_short_C2"/>
    <property type="match status" value="1"/>
</dbReference>
<dbReference type="Proteomes" id="UP000278542">
    <property type="component" value="Unassembled WGS sequence"/>
</dbReference>
<dbReference type="PRINTS" id="PR00080">
    <property type="entry name" value="SDRFAMILY"/>
</dbReference>
<dbReference type="PANTHER" id="PTHR48107:SF16">
    <property type="entry name" value="NADPH-DEPENDENT ALDEHYDE REDUCTASE 1, CHLOROPLASTIC"/>
    <property type="match status" value="1"/>
</dbReference>